<gene>
    <name evidence="9" type="primary">lspA</name>
    <name evidence="12" type="ORF">BSQ44_26155</name>
</gene>
<dbReference type="InterPro" id="IPR001872">
    <property type="entry name" value="Peptidase_A8"/>
</dbReference>
<keyword evidence="2 9" id="KW-1003">Cell membrane</keyword>
<dbReference type="PROSITE" id="PS00855">
    <property type="entry name" value="SPASE_II"/>
    <property type="match status" value="1"/>
</dbReference>
<feature type="active site" evidence="9">
    <location>
        <position position="125"/>
    </location>
</feature>
<evidence type="ECO:0000256" key="1">
    <source>
        <dbReference type="ARBA" id="ARBA00006139"/>
    </source>
</evidence>
<keyword evidence="3 9" id="KW-0645">Protease</keyword>
<dbReference type="NCBIfam" id="TIGR00077">
    <property type="entry name" value="lspA"/>
    <property type="match status" value="1"/>
</dbReference>
<name>A0A1L3SZY6_9HYPH</name>
<feature type="active site" evidence="9">
    <location>
        <position position="143"/>
    </location>
</feature>
<evidence type="ECO:0000256" key="5">
    <source>
        <dbReference type="ARBA" id="ARBA00022750"/>
    </source>
</evidence>
<keyword evidence="8 9" id="KW-0472">Membrane</keyword>
<dbReference type="GO" id="GO:0005886">
    <property type="term" value="C:plasma membrane"/>
    <property type="evidence" value="ECO:0007669"/>
    <property type="project" value="UniProtKB-SubCell"/>
</dbReference>
<comment type="pathway">
    <text evidence="9">Protein modification; lipoprotein biosynthesis (signal peptide cleavage).</text>
</comment>
<dbReference type="Proteomes" id="UP000182840">
    <property type="component" value="Plasmid unnamed1"/>
</dbReference>
<evidence type="ECO:0000256" key="8">
    <source>
        <dbReference type="ARBA" id="ARBA00023136"/>
    </source>
</evidence>
<keyword evidence="12" id="KW-0614">Plasmid</keyword>
<dbReference type="GO" id="GO:0006508">
    <property type="term" value="P:proteolysis"/>
    <property type="evidence" value="ECO:0007669"/>
    <property type="project" value="UniProtKB-KW"/>
</dbReference>
<dbReference type="PRINTS" id="PR00781">
    <property type="entry name" value="LIPOSIGPTASE"/>
</dbReference>
<geneLocation type="plasmid" evidence="12">
    <name>unnamed1</name>
</geneLocation>
<comment type="catalytic activity">
    <reaction evidence="9 10">
        <text>Release of signal peptides from bacterial membrane prolipoproteins. Hydrolyzes -Xaa-Yaa-Zaa-|-(S,diacylglyceryl)Cys-, in which Xaa is hydrophobic (preferably Leu), and Yaa (Ala or Ser) and Zaa (Gly or Ala) have small, neutral side chains.</text>
        <dbReference type="EC" id="3.4.23.36"/>
    </reaction>
</comment>
<evidence type="ECO:0000313" key="13">
    <source>
        <dbReference type="Proteomes" id="UP000182840"/>
    </source>
</evidence>
<protein>
    <recommendedName>
        <fullName evidence="9">Lipoprotein signal peptidase</fullName>
        <ecNumber evidence="9">3.4.23.36</ecNumber>
    </recommendedName>
    <alternativeName>
        <fullName evidence="9">Prolipoprotein signal peptidase</fullName>
    </alternativeName>
    <alternativeName>
        <fullName evidence="9">Signal peptidase II</fullName>
        <shortName evidence="9">SPase II</shortName>
    </alternativeName>
</protein>
<keyword evidence="13" id="KW-1185">Reference proteome</keyword>
<evidence type="ECO:0000256" key="11">
    <source>
        <dbReference type="RuleBase" id="RU004181"/>
    </source>
</evidence>
<evidence type="ECO:0000313" key="12">
    <source>
        <dbReference type="EMBL" id="APH74958.1"/>
    </source>
</evidence>
<evidence type="ECO:0000256" key="3">
    <source>
        <dbReference type="ARBA" id="ARBA00022670"/>
    </source>
</evidence>
<organism evidence="12 13">
    <name type="scientific">Aquibium oceanicum</name>
    <dbReference type="NCBI Taxonomy" id="1670800"/>
    <lineage>
        <taxon>Bacteria</taxon>
        <taxon>Pseudomonadati</taxon>
        <taxon>Pseudomonadota</taxon>
        <taxon>Alphaproteobacteria</taxon>
        <taxon>Hyphomicrobiales</taxon>
        <taxon>Phyllobacteriaceae</taxon>
        <taxon>Aquibium</taxon>
    </lineage>
</organism>
<dbReference type="GO" id="GO:0004190">
    <property type="term" value="F:aspartic-type endopeptidase activity"/>
    <property type="evidence" value="ECO:0007669"/>
    <property type="project" value="UniProtKB-UniRule"/>
</dbReference>
<dbReference type="UniPathway" id="UPA00665"/>
<comment type="similarity">
    <text evidence="1 9 11">Belongs to the peptidase A8 family.</text>
</comment>
<comment type="function">
    <text evidence="9 10">This protein specifically catalyzes the removal of signal peptides from prolipoproteins.</text>
</comment>
<keyword evidence="7 9" id="KW-1133">Transmembrane helix</keyword>
<keyword evidence="6 9" id="KW-0378">Hydrolase</keyword>
<evidence type="ECO:0000256" key="6">
    <source>
        <dbReference type="ARBA" id="ARBA00022801"/>
    </source>
</evidence>
<dbReference type="PANTHER" id="PTHR33695:SF1">
    <property type="entry name" value="LIPOPROTEIN SIGNAL PEPTIDASE"/>
    <property type="match status" value="1"/>
</dbReference>
<evidence type="ECO:0000256" key="9">
    <source>
        <dbReference type="HAMAP-Rule" id="MF_00161"/>
    </source>
</evidence>
<sequence length="167" mass="18018">MTVKRSANSTRVLLGLACVALAFSIDQLSKFVIVEIVMQPPRDIYITGFLNIVLSYNTGISFGILSGYFSDSPTSLSFLTSVVVGFLFVWMLYAKTNGHTMALGLITGGAIGNIYDRMRQGAVTDFIDLHLGAWHWPTFNTADIAIVVGAAILIADSFHSAPRQPAG</sequence>
<dbReference type="KEGG" id="meso:BSQ44_26155"/>
<dbReference type="HAMAP" id="MF_00161">
    <property type="entry name" value="LspA"/>
    <property type="match status" value="1"/>
</dbReference>
<feature type="transmembrane region" description="Helical" evidence="9">
    <location>
        <begin position="76"/>
        <end position="93"/>
    </location>
</feature>
<evidence type="ECO:0000256" key="10">
    <source>
        <dbReference type="RuleBase" id="RU000594"/>
    </source>
</evidence>
<evidence type="ECO:0000256" key="2">
    <source>
        <dbReference type="ARBA" id="ARBA00022475"/>
    </source>
</evidence>
<keyword evidence="4 9" id="KW-0812">Transmembrane</keyword>
<dbReference type="EMBL" id="CP018172">
    <property type="protein sequence ID" value="APH74958.1"/>
    <property type="molecule type" value="Genomic_DNA"/>
</dbReference>
<dbReference type="PANTHER" id="PTHR33695">
    <property type="entry name" value="LIPOPROTEIN SIGNAL PEPTIDASE"/>
    <property type="match status" value="1"/>
</dbReference>
<keyword evidence="5 9" id="KW-0064">Aspartyl protease</keyword>
<evidence type="ECO:0000256" key="7">
    <source>
        <dbReference type="ARBA" id="ARBA00022989"/>
    </source>
</evidence>
<evidence type="ECO:0000256" key="4">
    <source>
        <dbReference type="ARBA" id="ARBA00022692"/>
    </source>
</evidence>
<reference evidence="12 13" key="1">
    <citation type="submission" date="2016-11" db="EMBL/GenBank/DDBJ databases">
        <title>Mesorhizobium oceanicum sp. nov., isolated from deep seawater in South China Sea.</title>
        <authorList>
            <person name="Fu G.-Y."/>
        </authorList>
    </citation>
    <scope>NUCLEOTIDE SEQUENCE [LARGE SCALE GENOMIC DNA]</scope>
    <source>
        <strain evidence="12 13">B7</strain>
        <plasmid evidence="13">Plasmid unnamed1</plasmid>
    </source>
</reference>
<accession>A0A1L3SZY6</accession>
<proteinExistence type="inferred from homology"/>
<comment type="subcellular location">
    <subcellularLocation>
        <location evidence="9">Cell membrane</location>
        <topology evidence="9">Multi-pass membrane protein</topology>
    </subcellularLocation>
</comment>
<dbReference type="AlphaFoldDB" id="A0A1L3SZY6"/>
<feature type="transmembrane region" description="Helical" evidence="9">
    <location>
        <begin position="44"/>
        <end position="69"/>
    </location>
</feature>
<dbReference type="EC" id="3.4.23.36" evidence="9"/>
<dbReference type="Pfam" id="PF01252">
    <property type="entry name" value="Peptidase_A8"/>
    <property type="match status" value="1"/>
</dbReference>
<comment type="caution">
    <text evidence="9">Lacks conserved residue(s) required for the propagation of feature annotation.</text>
</comment>